<evidence type="ECO:0000313" key="1">
    <source>
        <dbReference type="EMBL" id="JAE33457.1"/>
    </source>
</evidence>
<sequence length="70" mass="8513">MPSWHNMRRNMIHEEIFCISFGHDFNCSRAQKDGNYQIFQSFRFFTHCDSADVLKKVTKRQYPYKIMFAI</sequence>
<dbReference type="AlphaFoldDB" id="A0A0A9H9M4"/>
<accession>A0A0A9H9M4</accession>
<dbReference type="EMBL" id="GBRH01164439">
    <property type="protein sequence ID" value="JAE33457.1"/>
    <property type="molecule type" value="Transcribed_RNA"/>
</dbReference>
<reference evidence="1" key="2">
    <citation type="journal article" date="2015" name="Data Brief">
        <title>Shoot transcriptome of the giant reed, Arundo donax.</title>
        <authorList>
            <person name="Barrero R.A."/>
            <person name="Guerrero F.D."/>
            <person name="Moolhuijzen P."/>
            <person name="Goolsby J.A."/>
            <person name="Tidwell J."/>
            <person name="Bellgard S.E."/>
            <person name="Bellgard M.I."/>
        </authorList>
    </citation>
    <scope>NUCLEOTIDE SEQUENCE</scope>
    <source>
        <tissue evidence="1">Shoot tissue taken approximately 20 cm above the soil surface</tissue>
    </source>
</reference>
<reference evidence="1" key="1">
    <citation type="submission" date="2014-09" db="EMBL/GenBank/DDBJ databases">
        <authorList>
            <person name="Magalhaes I.L.F."/>
            <person name="Oliveira U."/>
            <person name="Santos F.R."/>
            <person name="Vidigal T.H.D.A."/>
            <person name="Brescovit A.D."/>
            <person name="Santos A.J."/>
        </authorList>
    </citation>
    <scope>NUCLEOTIDE SEQUENCE</scope>
    <source>
        <tissue evidence="1">Shoot tissue taken approximately 20 cm above the soil surface</tissue>
    </source>
</reference>
<proteinExistence type="predicted"/>
<protein>
    <submittedName>
        <fullName evidence="1">Uncharacterized protein</fullName>
    </submittedName>
</protein>
<organism evidence="1">
    <name type="scientific">Arundo donax</name>
    <name type="common">Giant reed</name>
    <name type="synonym">Donax arundinaceus</name>
    <dbReference type="NCBI Taxonomy" id="35708"/>
    <lineage>
        <taxon>Eukaryota</taxon>
        <taxon>Viridiplantae</taxon>
        <taxon>Streptophyta</taxon>
        <taxon>Embryophyta</taxon>
        <taxon>Tracheophyta</taxon>
        <taxon>Spermatophyta</taxon>
        <taxon>Magnoliopsida</taxon>
        <taxon>Liliopsida</taxon>
        <taxon>Poales</taxon>
        <taxon>Poaceae</taxon>
        <taxon>PACMAD clade</taxon>
        <taxon>Arundinoideae</taxon>
        <taxon>Arundineae</taxon>
        <taxon>Arundo</taxon>
    </lineage>
</organism>
<name>A0A0A9H9M4_ARUDO</name>